<dbReference type="EMBL" id="JAIQCV010000010">
    <property type="protein sequence ID" value="KAH1056038.1"/>
    <property type="molecule type" value="Genomic_DNA"/>
</dbReference>
<accession>A0A9D3URI3</accession>
<protein>
    <submittedName>
        <fullName evidence="1">Uncharacterized protein</fullName>
    </submittedName>
</protein>
<name>A0A9D3URI3_9ROSI</name>
<sequence length="50" mass="5720">MGNIKGLDELRIGKREIVLDTTIWYCGMQIVMYKALGLEKGTLWCLSMKV</sequence>
<reference evidence="1 2" key="1">
    <citation type="journal article" date="2021" name="Plant Biotechnol. J.">
        <title>Multi-omics assisted identification of the key and species-specific regulatory components of drought-tolerant mechanisms in Gossypium stocksii.</title>
        <authorList>
            <person name="Yu D."/>
            <person name="Ke L."/>
            <person name="Zhang D."/>
            <person name="Wu Y."/>
            <person name="Sun Y."/>
            <person name="Mei J."/>
            <person name="Sun J."/>
            <person name="Sun Y."/>
        </authorList>
    </citation>
    <scope>NUCLEOTIDE SEQUENCE [LARGE SCALE GENOMIC DNA]</scope>
    <source>
        <strain evidence="2">cv. E1</strain>
        <tissue evidence="1">Leaf</tissue>
    </source>
</reference>
<organism evidence="1 2">
    <name type="scientific">Gossypium stocksii</name>
    <dbReference type="NCBI Taxonomy" id="47602"/>
    <lineage>
        <taxon>Eukaryota</taxon>
        <taxon>Viridiplantae</taxon>
        <taxon>Streptophyta</taxon>
        <taxon>Embryophyta</taxon>
        <taxon>Tracheophyta</taxon>
        <taxon>Spermatophyta</taxon>
        <taxon>Magnoliopsida</taxon>
        <taxon>eudicotyledons</taxon>
        <taxon>Gunneridae</taxon>
        <taxon>Pentapetalae</taxon>
        <taxon>rosids</taxon>
        <taxon>malvids</taxon>
        <taxon>Malvales</taxon>
        <taxon>Malvaceae</taxon>
        <taxon>Malvoideae</taxon>
        <taxon>Gossypium</taxon>
    </lineage>
</organism>
<proteinExistence type="predicted"/>
<evidence type="ECO:0000313" key="2">
    <source>
        <dbReference type="Proteomes" id="UP000828251"/>
    </source>
</evidence>
<dbReference type="AlphaFoldDB" id="A0A9D3URI3"/>
<comment type="caution">
    <text evidence="1">The sequence shown here is derived from an EMBL/GenBank/DDBJ whole genome shotgun (WGS) entry which is preliminary data.</text>
</comment>
<gene>
    <name evidence="1" type="ORF">J1N35_034103</name>
</gene>
<keyword evidence="2" id="KW-1185">Reference proteome</keyword>
<dbReference type="Proteomes" id="UP000828251">
    <property type="component" value="Unassembled WGS sequence"/>
</dbReference>
<evidence type="ECO:0000313" key="1">
    <source>
        <dbReference type="EMBL" id="KAH1056038.1"/>
    </source>
</evidence>